<dbReference type="CDD" id="cd00383">
    <property type="entry name" value="trans_reg_C"/>
    <property type="match status" value="1"/>
</dbReference>
<dbReference type="InterPro" id="IPR001867">
    <property type="entry name" value="OmpR/PhoB-type_DNA-bd"/>
</dbReference>
<dbReference type="SUPFAM" id="SSF52172">
    <property type="entry name" value="CheY-like"/>
    <property type="match status" value="1"/>
</dbReference>
<dbReference type="InterPro" id="IPR001789">
    <property type="entry name" value="Sig_transdc_resp-reg_receiver"/>
</dbReference>
<keyword evidence="7" id="KW-0804">Transcription</keyword>
<keyword evidence="5" id="KW-0805">Transcription regulation</keyword>
<comment type="subcellular location">
    <subcellularLocation>
        <location evidence="1">Cytoplasm</location>
    </subcellularLocation>
</comment>
<evidence type="ECO:0000259" key="11">
    <source>
        <dbReference type="PROSITE" id="PS51755"/>
    </source>
</evidence>
<evidence type="ECO:0000256" key="6">
    <source>
        <dbReference type="ARBA" id="ARBA00023125"/>
    </source>
</evidence>
<evidence type="ECO:0000256" key="1">
    <source>
        <dbReference type="ARBA" id="ARBA00004496"/>
    </source>
</evidence>
<dbReference type="AlphaFoldDB" id="B2JE23"/>
<dbReference type="Gene3D" id="1.10.10.10">
    <property type="entry name" value="Winged helix-like DNA-binding domain superfamily/Winged helix DNA-binding domain"/>
    <property type="match status" value="1"/>
</dbReference>
<dbReference type="PANTHER" id="PTHR48111:SF50">
    <property type="entry name" value="KDP OPERON TRANSCRIPTIONAL REGULATORY PROTEIN KDPE"/>
    <property type="match status" value="1"/>
</dbReference>
<feature type="DNA-binding region" description="OmpR/PhoB-type" evidence="9">
    <location>
        <begin position="131"/>
        <end position="230"/>
    </location>
</feature>
<dbReference type="InterPro" id="IPR011006">
    <property type="entry name" value="CheY-like_superfamily"/>
</dbReference>
<dbReference type="GO" id="GO:0005829">
    <property type="term" value="C:cytosol"/>
    <property type="evidence" value="ECO:0007669"/>
    <property type="project" value="TreeGrafter"/>
</dbReference>
<dbReference type="GO" id="GO:0000156">
    <property type="term" value="F:phosphorelay response regulator activity"/>
    <property type="evidence" value="ECO:0007669"/>
    <property type="project" value="TreeGrafter"/>
</dbReference>
<dbReference type="PROSITE" id="PS51755">
    <property type="entry name" value="OMPR_PHOB"/>
    <property type="match status" value="1"/>
</dbReference>
<feature type="domain" description="Response regulatory" evidence="10">
    <location>
        <begin position="7"/>
        <end position="120"/>
    </location>
</feature>
<evidence type="ECO:0000256" key="7">
    <source>
        <dbReference type="ARBA" id="ARBA00023163"/>
    </source>
</evidence>
<dbReference type="PROSITE" id="PS50110">
    <property type="entry name" value="RESPONSE_REGULATORY"/>
    <property type="match status" value="1"/>
</dbReference>
<dbReference type="HOGENOM" id="CLU_000445_30_8_4"/>
<dbReference type="KEGG" id="bph:Bphy_2053"/>
<reference evidence="13" key="1">
    <citation type="journal article" date="2014" name="Stand. Genomic Sci.">
        <title>Complete genome sequence of Burkholderia phymatum STM815(T), a broad host range and efficient nitrogen-fixing symbiont of Mimosa species.</title>
        <authorList>
            <person name="Moulin L."/>
            <person name="Klonowska A."/>
            <person name="Caroline B."/>
            <person name="Booth K."/>
            <person name="Vriezen J.A."/>
            <person name="Melkonian R."/>
            <person name="James E.K."/>
            <person name="Young J.P."/>
            <person name="Bena G."/>
            <person name="Hauser L."/>
            <person name="Land M."/>
            <person name="Kyrpides N."/>
            <person name="Bruce D."/>
            <person name="Chain P."/>
            <person name="Copeland A."/>
            <person name="Pitluck S."/>
            <person name="Woyke T."/>
            <person name="Lizotte-Waniewski M."/>
            <person name="Bristow J."/>
            <person name="Riley M."/>
        </authorList>
    </citation>
    <scope>NUCLEOTIDE SEQUENCE [LARGE SCALE GENOMIC DNA]</scope>
    <source>
        <strain evidence="13">DSM 17167 / CIP 108236 / LMG 21445 / STM815</strain>
    </source>
</reference>
<keyword evidence="3 8" id="KW-0597">Phosphoprotein</keyword>
<gene>
    <name evidence="12" type="ordered locus">Bphy_2053</name>
</gene>
<protein>
    <submittedName>
        <fullName evidence="12">Two component transcriptional regulator, winged helix family</fullName>
    </submittedName>
</protein>
<keyword evidence="6 9" id="KW-0238">DNA-binding</keyword>
<dbReference type="GO" id="GO:0045893">
    <property type="term" value="P:positive regulation of DNA-templated transcription"/>
    <property type="evidence" value="ECO:0007669"/>
    <property type="project" value="UniProtKB-ARBA"/>
</dbReference>
<dbReference type="GO" id="GO:0042802">
    <property type="term" value="F:identical protein binding"/>
    <property type="evidence" value="ECO:0007669"/>
    <property type="project" value="UniProtKB-ARBA"/>
</dbReference>
<evidence type="ECO:0000313" key="13">
    <source>
        <dbReference type="Proteomes" id="UP000001192"/>
    </source>
</evidence>
<evidence type="ECO:0000256" key="5">
    <source>
        <dbReference type="ARBA" id="ARBA00023015"/>
    </source>
</evidence>
<dbReference type="InterPro" id="IPR039420">
    <property type="entry name" value="WalR-like"/>
</dbReference>
<dbReference type="PANTHER" id="PTHR48111">
    <property type="entry name" value="REGULATOR OF RPOS"/>
    <property type="match status" value="1"/>
</dbReference>
<dbReference type="eggNOG" id="COG0745">
    <property type="taxonomic scope" value="Bacteria"/>
</dbReference>
<dbReference type="CDD" id="cd17620">
    <property type="entry name" value="REC_OmpR_KdpE-like"/>
    <property type="match status" value="1"/>
</dbReference>
<evidence type="ECO:0000256" key="9">
    <source>
        <dbReference type="PROSITE-ProRule" id="PRU01091"/>
    </source>
</evidence>
<dbReference type="OrthoDB" id="9802426at2"/>
<evidence type="ECO:0000256" key="2">
    <source>
        <dbReference type="ARBA" id="ARBA00022490"/>
    </source>
</evidence>
<name>B2JE23_PARP8</name>
<dbReference type="STRING" id="391038.Bphy_2053"/>
<dbReference type="NCBIfam" id="NF007820">
    <property type="entry name" value="PRK10529.1"/>
    <property type="match status" value="1"/>
</dbReference>
<dbReference type="Pfam" id="PF00072">
    <property type="entry name" value="Response_reg"/>
    <property type="match status" value="1"/>
</dbReference>
<dbReference type="Pfam" id="PF00486">
    <property type="entry name" value="Trans_reg_C"/>
    <property type="match status" value="1"/>
</dbReference>
<dbReference type="FunFam" id="1.10.10.10:FF:000210">
    <property type="entry name" value="Winged-helix transcriptional response regulator KdpE"/>
    <property type="match status" value="1"/>
</dbReference>
<dbReference type="SMART" id="SM00448">
    <property type="entry name" value="REC"/>
    <property type="match status" value="1"/>
</dbReference>
<proteinExistence type="predicted"/>
<feature type="domain" description="OmpR/PhoB-type" evidence="11">
    <location>
        <begin position="131"/>
        <end position="230"/>
    </location>
</feature>
<dbReference type="Proteomes" id="UP000001192">
    <property type="component" value="Chromosome 1"/>
</dbReference>
<evidence type="ECO:0000256" key="4">
    <source>
        <dbReference type="ARBA" id="ARBA00023012"/>
    </source>
</evidence>
<evidence type="ECO:0000313" key="12">
    <source>
        <dbReference type="EMBL" id="ACC71231.1"/>
    </source>
</evidence>
<dbReference type="FunFam" id="3.40.50.2300:FF:000021">
    <property type="entry name" value="Two-component system response regulator KdpE"/>
    <property type="match status" value="1"/>
</dbReference>
<evidence type="ECO:0000259" key="10">
    <source>
        <dbReference type="PROSITE" id="PS50110"/>
    </source>
</evidence>
<feature type="modified residue" description="4-aspartylphosphate" evidence="8">
    <location>
        <position position="56"/>
    </location>
</feature>
<organism evidence="12 13">
    <name type="scientific">Paraburkholderia phymatum (strain DSM 17167 / CIP 108236 / LMG 21445 / STM815)</name>
    <name type="common">Burkholderia phymatum</name>
    <dbReference type="NCBI Taxonomy" id="391038"/>
    <lineage>
        <taxon>Bacteria</taxon>
        <taxon>Pseudomonadati</taxon>
        <taxon>Pseudomonadota</taxon>
        <taxon>Betaproteobacteria</taxon>
        <taxon>Burkholderiales</taxon>
        <taxon>Burkholderiaceae</taxon>
        <taxon>Paraburkholderia</taxon>
    </lineage>
</organism>
<accession>B2JE23</accession>
<keyword evidence="13" id="KW-1185">Reference proteome</keyword>
<keyword evidence="4" id="KW-0902">Two-component regulatory system</keyword>
<dbReference type="InterPro" id="IPR036388">
    <property type="entry name" value="WH-like_DNA-bd_sf"/>
</dbReference>
<evidence type="ECO:0000256" key="3">
    <source>
        <dbReference type="ARBA" id="ARBA00022553"/>
    </source>
</evidence>
<dbReference type="GO" id="GO:0000987">
    <property type="term" value="F:cis-regulatory region sequence-specific DNA binding"/>
    <property type="evidence" value="ECO:0007669"/>
    <property type="project" value="UniProtKB-ARBA"/>
</dbReference>
<dbReference type="EMBL" id="CP001043">
    <property type="protein sequence ID" value="ACC71231.1"/>
    <property type="molecule type" value="Genomic_DNA"/>
</dbReference>
<evidence type="ECO:0000256" key="8">
    <source>
        <dbReference type="PROSITE-ProRule" id="PRU00169"/>
    </source>
</evidence>
<dbReference type="RefSeq" id="WP_012401438.1">
    <property type="nucleotide sequence ID" value="NC_010622.1"/>
</dbReference>
<keyword evidence="2" id="KW-0963">Cytoplasm</keyword>
<dbReference type="SMART" id="SM00862">
    <property type="entry name" value="Trans_reg_C"/>
    <property type="match status" value="1"/>
</dbReference>
<sequence>MSDLSITVVLIEDEQQIRRFVRASLEGEGMTVYDAPTGKQGLIEAATRKPDLVIVDLGLPDTDGLDVIRELRGWSELPIIVLSARTQESEKVAALDAGADDYLTKPFGVSELFARIRAHLRRRNQGGPAETPQVQFGGVTVDLALRQVSRDGEPVHLTPLEYRLLATLVRHAGRVLTHRQLLRDVWGPSHVESHHYLRIYMAHLRQKLERDPAQPEHIVTETGVGYRLVGVA</sequence>
<dbReference type="Gene3D" id="6.10.250.690">
    <property type="match status" value="1"/>
</dbReference>
<dbReference type="GO" id="GO:0032993">
    <property type="term" value="C:protein-DNA complex"/>
    <property type="evidence" value="ECO:0007669"/>
    <property type="project" value="TreeGrafter"/>
</dbReference>
<dbReference type="Gene3D" id="3.40.50.2300">
    <property type="match status" value="1"/>
</dbReference>